<evidence type="ECO:0000256" key="1">
    <source>
        <dbReference type="ARBA" id="ARBA00022801"/>
    </source>
</evidence>
<dbReference type="Pfam" id="PF13563">
    <property type="entry name" value="2_5_RNA_ligase2"/>
    <property type="match status" value="1"/>
</dbReference>
<dbReference type="Gene3D" id="3.90.1140.10">
    <property type="entry name" value="Cyclic phosphodiesterase"/>
    <property type="match status" value="1"/>
</dbReference>
<keyword evidence="1 2" id="KW-0378">Hydrolase</keyword>
<dbReference type="InterPro" id="IPR004175">
    <property type="entry name" value="RNA_CPDase"/>
</dbReference>
<dbReference type="NCBIfam" id="TIGR02258">
    <property type="entry name" value="2_5_ligase"/>
    <property type="match status" value="1"/>
</dbReference>
<dbReference type="EC" id="3.1.4.58" evidence="2"/>
<evidence type="ECO:0000256" key="2">
    <source>
        <dbReference type="HAMAP-Rule" id="MF_01940"/>
    </source>
</evidence>
<dbReference type="PANTHER" id="PTHR35561:SF1">
    <property type="entry name" value="RNA 2',3'-CYCLIC PHOSPHODIESTERASE"/>
    <property type="match status" value="1"/>
</dbReference>
<feature type="short sequence motif" description="HXTX 1" evidence="2">
    <location>
        <begin position="42"/>
        <end position="45"/>
    </location>
</feature>
<comment type="caution">
    <text evidence="3">The sequence shown here is derived from an EMBL/GenBank/DDBJ whole genome shotgun (WGS) entry which is preliminary data.</text>
</comment>
<dbReference type="InterPro" id="IPR009097">
    <property type="entry name" value="Cyclic_Pdiesterase"/>
</dbReference>
<organism evidence="3 4">
    <name type="scientific">Streptomyces kaniharaensis</name>
    <dbReference type="NCBI Taxonomy" id="212423"/>
    <lineage>
        <taxon>Bacteria</taxon>
        <taxon>Bacillati</taxon>
        <taxon>Actinomycetota</taxon>
        <taxon>Actinomycetes</taxon>
        <taxon>Kitasatosporales</taxon>
        <taxon>Streptomycetaceae</taxon>
        <taxon>Streptomyces</taxon>
    </lineage>
</organism>
<proteinExistence type="inferred from homology"/>
<dbReference type="HAMAP" id="MF_01940">
    <property type="entry name" value="RNA_CPDase"/>
    <property type="match status" value="1"/>
</dbReference>
<dbReference type="Proteomes" id="UP000450000">
    <property type="component" value="Unassembled WGS sequence"/>
</dbReference>
<feature type="short sequence motif" description="HXTX 2" evidence="2">
    <location>
        <begin position="125"/>
        <end position="128"/>
    </location>
</feature>
<dbReference type="AlphaFoldDB" id="A0A6N7KPY8"/>
<gene>
    <name evidence="3" type="primary">thpR</name>
    <name evidence="3" type="ORF">F7Q99_10950</name>
</gene>
<dbReference type="GO" id="GO:0008664">
    <property type="term" value="F:RNA 2',3'-cyclic 3'-phosphodiesterase activity"/>
    <property type="evidence" value="ECO:0007669"/>
    <property type="project" value="UniProtKB-EC"/>
</dbReference>
<evidence type="ECO:0000313" key="3">
    <source>
        <dbReference type="EMBL" id="MQS12795.1"/>
    </source>
</evidence>
<dbReference type="EMBL" id="WBOF01000001">
    <property type="protein sequence ID" value="MQS12795.1"/>
    <property type="molecule type" value="Genomic_DNA"/>
</dbReference>
<dbReference type="SUPFAM" id="SSF55144">
    <property type="entry name" value="LigT-like"/>
    <property type="match status" value="1"/>
</dbReference>
<dbReference type="PANTHER" id="PTHR35561">
    <property type="entry name" value="RNA 2',3'-CYCLIC PHOSPHODIESTERASE"/>
    <property type="match status" value="1"/>
</dbReference>
<comment type="similarity">
    <text evidence="2">Belongs to the 2H phosphoesterase superfamily. ThpR family.</text>
</comment>
<comment type="catalytic activity">
    <reaction evidence="2">
        <text>a 3'-end 2',3'-cyclophospho-ribonucleotide-RNA + H2O = a 3'-end 2'-phospho-ribonucleotide-RNA + H(+)</text>
        <dbReference type="Rhea" id="RHEA:11828"/>
        <dbReference type="Rhea" id="RHEA-COMP:10464"/>
        <dbReference type="Rhea" id="RHEA-COMP:17353"/>
        <dbReference type="ChEBI" id="CHEBI:15377"/>
        <dbReference type="ChEBI" id="CHEBI:15378"/>
        <dbReference type="ChEBI" id="CHEBI:83064"/>
        <dbReference type="ChEBI" id="CHEBI:173113"/>
        <dbReference type="EC" id="3.1.4.58"/>
    </reaction>
</comment>
<name>A0A6N7KPY8_9ACTN</name>
<protein>
    <recommendedName>
        <fullName evidence="2">RNA 2',3'-cyclic phosphodiesterase</fullName>
        <shortName evidence="2">RNA 2',3'-CPDase</shortName>
        <ecNumber evidence="2">3.1.4.58</ecNumber>
    </recommendedName>
</protein>
<accession>A0A6N7KPY8</accession>
<sequence>MRLFVAVLPPVEALQGLSDAVAPVRGLPGADRLRWTTVEGWHLTLAFLGQVPEDRLPELEAGLADVADVHPAHRLRIAGAGRFGDRVLWAGVEGQTWALRRLAEAVYEATADVAGEADPFRFHPHLTLARAGSSRGHRRAVQRVAAGELEGLALALAEYRGQEWEAAELHLMKSELDGGFTHYETVRAWPLARWASYP</sequence>
<feature type="active site" description="Proton acceptor" evidence="2">
    <location>
        <position position="125"/>
    </location>
</feature>
<dbReference type="OrthoDB" id="9787070at2"/>
<reference evidence="3 4" key="1">
    <citation type="submission" date="2019-09" db="EMBL/GenBank/DDBJ databases">
        <title>Genome Sequences of Streptomyces kaniharaensis ATCC 21070.</title>
        <authorList>
            <person name="Zhu W."/>
            <person name="De Crecy-Lagard V."/>
            <person name="Richards N.G."/>
        </authorList>
    </citation>
    <scope>NUCLEOTIDE SEQUENCE [LARGE SCALE GENOMIC DNA]</scope>
    <source>
        <strain evidence="3 4">SF-557</strain>
    </source>
</reference>
<evidence type="ECO:0000313" key="4">
    <source>
        <dbReference type="Proteomes" id="UP000450000"/>
    </source>
</evidence>
<comment type="function">
    <text evidence="2">Hydrolyzes RNA 2',3'-cyclic phosphodiester to an RNA 2'-phosphomonoester.</text>
</comment>
<feature type="active site" description="Proton donor" evidence="2">
    <location>
        <position position="42"/>
    </location>
</feature>
<dbReference type="GO" id="GO:0004113">
    <property type="term" value="F:2',3'-cyclic-nucleotide 3'-phosphodiesterase activity"/>
    <property type="evidence" value="ECO:0007669"/>
    <property type="project" value="InterPro"/>
</dbReference>
<keyword evidence="4" id="KW-1185">Reference proteome</keyword>
<dbReference type="RefSeq" id="WP_153461067.1">
    <property type="nucleotide sequence ID" value="NZ_WBOF01000001.1"/>
</dbReference>